<comment type="caution">
    <text evidence="2">The sequence shown here is derived from an EMBL/GenBank/DDBJ whole genome shotgun (WGS) entry which is preliminary data.</text>
</comment>
<name>A0A5J4PHQ7_9EUKA</name>
<keyword evidence="1" id="KW-0812">Transmembrane</keyword>
<feature type="transmembrane region" description="Helical" evidence="1">
    <location>
        <begin position="49"/>
        <end position="70"/>
    </location>
</feature>
<keyword evidence="1" id="KW-1133">Transmembrane helix</keyword>
<reference evidence="2 3" key="1">
    <citation type="submission" date="2019-03" db="EMBL/GenBank/DDBJ databases">
        <title>Single cell metagenomics reveals metabolic interactions within the superorganism composed of flagellate Streblomastix strix and complex community of Bacteroidetes bacteria on its surface.</title>
        <authorList>
            <person name="Treitli S.C."/>
            <person name="Kolisko M."/>
            <person name="Husnik F."/>
            <person name="Keeling P."/>
            <person name="Hampl V."/>
        </authorList>
    </citation>
    <scope>NUCLEOTIDE SEQUENCE [LARGE SCALE GENOMIC DNA]</scope>
    <source>
        <strain evidence="2">ST1C</strain>
    </source>
</reference>
<gene>
    <name evidence="2" type="ORF">EZS28_056696</name>
</gene>
<evidence type="ECO:0000256" key="1">
    <source>
        <dbReference type="SAM" id="Phobius"/>
    </source>
</evidence>
<feature type="transmembrane region" description="Helical" evidence="1">
    <location>
        <begin position="20"/>
        <end position="42"/>
    </location>
</feature>
<evidence type="ECO:0000313" key="2">
    <source>
        <dbReference type="EMBL" id="KAA6308408.1"/>
    </source>
</evidence>
<dbReference type="AlphaFoldDB" id="A0A5J4PHQ7"/>
<proteinExistence type="predicted"/>
<dbReference type="EMBL" id="SNRW01050861">
    <property type="protein sequence ID" value="KAA6308408.1"/>
    <property type="molecule type" value="Genomic_DNA"/>
</dbReference>
<sequence>MCSSVLYGYYVSASAPDSIVITQGVIQLPVLIALQFDIYLFCTKPAAPLLFIPLTYIANAFAGISIYQLIQQVQTHEQVERPLAPSGVMDLNQLNPIFNSFPVLTRNYAQLHIQLWMQDFLQDLK</sequence>
<feature type="non-terminal residue" evidence="2">
    <location>
        <position position="125"/>
    </location>
</feature>
<dbReference type="Proteomes" id="UP000324800">
    <property type="component" value="Unassembled WGS sequence"/>
</dbReference>
<accession>A0A5J4PHQ7</accession>
<evidence type="ECO:0000313" key="3">
    <source>
        <dbReference type="Proteomes" id="UP000324800"/>
    </source>
</evidence>
<protein>
    <submittedName>
        <fullName evidence="2">Uncharacterized protein</fullName>
    </submittedName>
</protein>
<keyword evidence="1" id="KW-0472">Membrane</keyword>
<organism evidence="2 3">
    <name type="scientific">Streblomastix strix</name>
    <dbReference type="NCBI Taxonomy" id="222440"/>
    <lineage>
        <taxon>Eukaryota</taxon>
        <taxon>Metamonada</taxon>
        <taxon>Preaxostyla</taxon>
        <taxon>Oxymonadida</taxon>
        <taxon>Streblomastigidae</taxon>
        <taxon>Streblomastix</taxon>
    </lineage>
</organism>